<dbReference type="GO" id="GO:0051301">
    <property type="term" value="P:cell division"/>
    <property type="evidence" value="ECO:0007669"/>
    <property type="project" value="UniProtKB-ARBA"/>
</dbReference>
<dbReference type="InterPro" id="IPR011989">
    <property type="entry name" value="ARM-like"/>
</dbReference>
<dbReference type="Proteomes" id="UP000269721">
    <property type="component" value="Unassembled WGS sequence"/>
</dbReference>
<feature type="region of interest" description="Disordered" evidence="2">
    <location>
        <begin position="1"/>
        <end position="75"/>
    </location>
</feature>
<evidence type="ECO:0000256" key="1">
    <source>
        <dbReference type="ARBA" id="ARBA00037935"/>
    </source>
</evidence>
<dbReference type="InterPro" id="IPR014768">
    <property type="entry name" value="GBD/FH3_dom"/>
</dbReference>
<dbReference type="EMBL" id="KZ995677">
    <property type="protein sequence ID" value="RKO90198.1"/>
    <property type="molecule type" value="Genomic_DNA"/>
</dbReference>
<dbReference type="PANTHER" id="PTHR47102:SF2">
    <property type="entry name" value="PROTEIN BNI1"/>
    <property type="match status" value="1"/>
</dbReference>
<dbReference type="PROSITE" id="PS51232">
    <property type="entry name" value="GBD_FH3"/>
    <property type="match status" value="1"/>
</dbReference>
<feature type="domain" description="GBD/FH3" evidence="3">
    <location>
        <begin position="125"/>
        <end position="643"/>
    </location>
</feature>
<dbReference type="Pfam" id="PF06367">
    <property type="entry name" value="Drf_FH3"/>
    <property type="match status" value="1"/>
</dbReference>
<dbReference type="GO" id="GO:0030036">
    <property type="term" value="P:actin cytoskeleton organization"/>
    <property type="evidence" value="ECO:0007669"/>
    <property type="project" value="InterPro"/>
</dbReference>
<comment type="similarity">
    <text evidence="1">Belongs to the formin homology family. BNI1 subfamily.</text>
</comment>
<name>A0A4P9WFU2_9FUNG</name>
<organism evidence="4 5">
    <name type="scientific">Blyttiomyces helicus</name>
    <dbReference type="NCBI Taxonomy" id="388810"/>
    <lineage>
        <taxon>Eukaryota</taxon>
        <taxon>Fungi</taxon>
        <taxon>Fungi incertae sedis</taxon>
        <taxon>Chytridiomycota</taxon>
        <taxon>Chytridiomycota incertae sedis</taxon>
        <taxon>Chytridiomycetes</taxon>
        <taxon>Chytridiomycetes incertae sedis</taxon>
        <taxon>Blyttiomyces</taxon>
    </lineage>
</organism>
<dbReference type="SUPFAM" id="SSF48371">
    <property type="entry name" value="ARM repeat"/>
    <property type="match status" value="1"/>
</dbReference>
<feature type="compositionally biased region" description="Pro residues" evidence="2">
    <location>
        <begin position="745"/>
        <end position="763"/>
    </location>
</feature>
<dbReference type="InterPro" id="IPR010473">
    <property type="entry name" value="GTPase-bd"/>
</dbReference>
<proteinExistence type="inferred from homology"/>
<dbReference type="SMART" id="SM01140">
    <property type="entry name" value="Drf_GBD"/>
    <property type="match status" value="1"/>
</dbReference>
<sequence length="880" mass="94875">MDAKAKRTMLHSWQQQQHEEKKRHASNQSHSLFSRPSSSSTSSIPASAWEPVRTSTTSSSLAPPPIRSSSSSAVSRSSSVLSTSSSLASLAEADLDSEFLAVLDGLQIYGPAREAIILRTTATGKRECTDEELDFLFVAFLDERNIHGVARDNLMRIETNRKLDLIRQSQASNSAPTSPKIGSGLVARAGKLIADQFGSRVPLERRDGSAPPGSVKPFPNPRIDSLNAHKPYGLLSEQTPAKFVALLGNRNTPLKTLYRHLTALCITLAIPSRTFIPEFIHADAPHLGPSGVRGLDCLEIVLERVAESRRSKSSPTTTTANARIRPGRAKAPPPPSDAFTRVTYADDVLEDELRLETLRCIEIIIRNDAGLAAVLGASALVREMVYCLAAPDAKATAPGAEKAKRASLMLRTTAADVLGVLCHCSPTDGRELILNGLMQLAITQDEPARFHHIVASLERPMLGLSAPAPASRDDDVEEDDDGEYLSTYRTSIMTFINAIVGTPSEASVRLVFRREVEDRGLRRVMKILRGMNPSEALETQLDAYDEDRQLDLIAREALFREKNATLSDPNELFTRLLSATNALPDRERSRNLVLTSLTHITTLVETLRDQVSGKQKSTSPSDSSLPDDDQIADALAILEHSAGSIAGGVAGWPEMRAADRRGRFHGIAVDMLHGVEETAGGSIGVIVDGVEGPGAAQAGVGAGSGMLAVVRELESLKKLYNDNLAATERQAREIHYLRSTRPSPAGDPTPPLPPRTDVPPLPPRGDQFPARLDSRPPAGRGGKPLPAFLGGEGATPDDFVPAAVRLPPASGTGKLWEEIQRLEQINAALRREMADAAAKPYIVPGIRDNQVAKLEAFLADLKKEAEFKPAPPPPPPPPPP</sequence>
<feature type="region of interest" description="Disordered" evidence="2">
    <location>
        <begin position="308"/>
        <end position="337"/>
    </location>
</feature>
<evidence type="ECO:0000256" key="2">
    <source>
        <dbReference type="SAM" id="MobiDB-lite"/>
    </source>
</evidence>
<protein>
    <submittedName>
        <fullName evidence="4">Armadillo-type protein</fullName>
    </submittedName>
</protein>
<feature type="compositionally biased region" description="Low complexity" evidence="2">
    <location>
        <begin position="29"/>
        <end position="47"/>
    </location>
</feature>
<dbReference type="OrthoDB" id="1668162at2759"/>
<dbReference type="GO" id="GO:0015629">
    <property type="term" value="C:actin cytoskeleton"/>
    <property type="evidence" value="ECO:0007669"/>
    <property type="project" value="UniProtKB-ARBA"/>
</dbReference>
<dbReference type="AlphaFoldDB" id="A0A4P9WFU2"/>
<dbReference type="PANTHER" id="PTHR47102">
    <property type="entry name" value="PROTEIN BNI1"/>
    <property type="match status" value="1"/>
</dbReference>
<dbReference type="GO" id="GO:0032153">
    <property type="term" value="C:cell division site"/>
    <property type="evidence" value="ECO:0007669"/>
    <property type="project" value="UniProtKB-ARBA"/>
</dbReference>
<dbReference type="GO" id="GO:0005938">
    <property type="term" value="C:cell cortex"/>
    <property type="evidence" value="ECO:0007669"/>
    <property type="project" value="UniProtKB-ARBA"/>
</dbReference>
<feature type="non-terminal residue" evidence="4">
    <location>
        <position position="880"/>
    </location>
</feature>
<evidence type="ECO:0000259" key="3">
    <source>
        <dbReference type="PROSITE" id="PS51232"/>
    </source>
</evidence>
<dbReference type="Gene3D" id="1.25.10.10">
    <property type="entry name" value="Leucine-rich Repeat Variant"/>
    <property type="match status" value="1"/>
</dbReference>
<dbReference type="InterPro" id="IPR016024">
    <property type="entry name" value="ARM-type_fold"/>
</dbReference>
<reference evidence="5" key="1">
    <citation type="journal article" date="2018" name="Nat. Microbiol.">
        <title>Leveraging single-cell genomics to expand the fungal tree of life.</title>
        <authorList>
            <person name="Ahrendt S.R."/>
            <person name="Quandt C.A."/>
            <person name="Ciobanu D."/>
            <person name="Clum A."/>
            <person name="Salamov A."/>
            <person name="Andreopoulos B."/>
            <person name="Cheng J.F."/>
            <person name="Woyke T."/>
            <person name="Pelin A."/>
            <person name="Henrissat B."/>
            <person name="Reynolds N.K."/>
            <person name="Benny G.L."/>
            <person name="Smith M.E."/>
            <person name="James T.Y."/>
            <person name="Grigoriev I.V."/>
        </authorList>
    </citation>
    <scope>NUCLEOTIDE SEQUENCE [LARGE SCALE GENOMIC DNA]</scope>
</reference>
<accession>A0A4P9WFU2</accession>
<dbReference type="SMART" id="SM01139">
    <property type="entry name" value="Drf_FH3"/>
    <property type="match status" value="1"/>
</dbReference>
<feature type="compositionally biased region" description="Low complexity" evidence="2">
    <location>
        <begin position="54"/>
        <end position="75"/>
    </location>
</feature>
<evidence type="ECO:0000313" key="4">
    <source>
        <dbReference type="EMBL" id="RKO90198.1"/>
    </source>
</evidence>
<feature type="region of interest" description="Disordered" evidence="2">
    <location>
        <begin position="738"/>
        <end position="785"/>
    </location>
</feature>
<evidence type="ECO:0000313" key="5">
    <source>
        <dbReference type="Proteomes" id="UP000269721"/>
    </source>
</evidence>
<keyword evidence="5" id="KW-1185">Reference proteome</keyword>
<gene>
    <name evidence="4" type="ORF">BDK51DRAFT_27097</name>
</gene>
<dbReference type="GO" id="GO:0031267">
    <property type="term" value="F:small GTPase binding"/>
    <property type="evidence" value="ECO:0007669"/>
    <property type="project" value="InterPro"/>
</dbReference>
<feature type="region of interest" description="Disordered" evidence="2">
    <location>
        <begin position="609"/>
        <end position="628"/>
    </location>
</feature>
<dbReference type="GO" id="GO:0003779">
    <property type="term" value="F:actin binding"/>
    <property type="evidence" value="ECO:0007669"/>
    <property type="project" value="InterPro"/>
</dbReference>
<dbReference type="InterPro" id="IPR051661">
    <property type="entry name" value="Actin_filament_regulator"/>
</dbReference>
<dbReference type="InterPro" id="IPR010472">
    <property type="entry name" value="FH3_dom"/>
</dbReference>